<reference evidence="2" key="1">
    <citation type="submission" date="2025-08" db="UniProtKB">
        <authorList>
            <consortium name="Ensembl"/>
        </authorList>
    </citation>
    <scope>IDENTIFICATION</scope>
</reference>
<name>A0A3B4YFI3_SERLL</name>
<reference evidence="2" key="2">
    <citation type="submission" date="2025-09" db="UniProtKB">
        <authorList>
            <consortium name="Ensembl"/>
        </authorList>
    </citation>
    <scope>IDENTIFICATION</scope>
</reference>
<dbReference type="AlphaFoldDB" id="A0A3B4YFI3"/>
<dbReference type="GeneTree" id="ENSGT00970000193546"/>
<proteinExistence type="predicted"/>
<feature type="region of interest" description="Disordered" evidence="1">
    <location>
        <begin position="57"/>
        <end position="117"/>
    </location>
</feature>
<evidence type="ECO:0000313" key="2">
    <source>
        <dbReference type="Ensembl" id="ENSSLDP00000021794.1"/>
    </source>
</evidence>
<dbReference type="Proteomes" id="UP000261360">
    <property type="component" value="Unplaced"/>
</dbReference>
<dbReference type="Ensembl" id="ENSSLDT00000022508.1">
    <property type="protein sequence ID" value="ENSSLDP00000021794.1"/>
    <property type="gene ID" value="ENSSLDG00000017016.1"/>
</dbReference>
<organism evidence="2 3">
    <name type="scientific">Seriola lalandi dorsalis</name>
    <dbReference type="NCBI Taxonomy" id="1841481"/>
    <lineage>
        <taxon>Eukaryota</taxon>
        <taxon>Metazoa</taxon>
        <taxon>Chordata</taxon>
        <taxon>Craniata</taxon>
        <taxon>Vertebrata</taxon>
        <taxon>Euteleostomi</taxon>
        <taxon>Actinopterygii</taxon>
        <taxon>Neopterygii</taxon>
        <taxon>Teleostei</taxon>
        <taxon>Neoteleostei</taxon>
        <taxon>Acanthomorphata</taxon>
        <taxon>Carangaria</taxon>
        <taxon>Carangiformes</taxon>
        <taxon>Carangidae</taxon>
        <taxon>Seriola</taxon>
    </lineage>
</organism>
<keyword evidence="3" id="KW-1185">Reference proteome</keyword>
<feature type="region of interest" description="Disordered" evidence="1">
    <location>
        <begin position="1"/>
        <end position="21"/>
    </location>
</feature>
<evidence type="ECO:0000256" key="1">
    <source>
        <dbReference type="SAM" id="MobiDB-lite"/>
    </source>
</evidence>
<sequence length="168" mass="19024">KLDTDEHTVSRLTHKPNDEQFAQKQEEICHFIQDEGISEAALQTLVVQILQQNPDDLNYGEDEGAERQTSGMIPETRHERSRHVIWLDKGPVVRSKGPGQSHLSQTDDKVGTPEKEEDVVELQADQVFVVNRLSSVEGEKALGVGALRLHWTAREVLNQEKKKNKINK</sequence>
<accession>A0A3B4YFI3</accession>
<evidence type="ECO:0000313" key="3">
    <source>
        <dbReference type="Proteomes" id="UP000261360"/>
    </source>
</evidence>
<feature type="compositionally biased region" description="Basic and acidic residues" evidence="1">
    <location>
        <begin position="105"/>
        <end position="114"/>
    </location>
</feature>
<protein>
    <submittedName>
        <fullName evidence="2">Uncharacterized protein</fullName>
    </submittedName>
</protein>